<evidence type="ECO:0000259" key="2">
    <source>
        <dbReference type="Pfam" id="PF08308"/>
    </source>
</evidence>
<dbReference type="Proteomes" id="UP000231292">
    <property type="component" value="Unassembled WGS sequence"/>
</dbReference>
<organism evidence="3 4">
    <name type="scientific">Candidatus Sherwoodlollariibacterium unditelluris</name>
    <dbReference type="NCBI Taxonomy" id="1974757"/>
    <lineage>
        <taxon>Bacteria</taxon>
        <taxon>Pseudomonadati</taxon>
        <taxon>Candidatus Omnitrophota</taxon>
        <taxon>Candidatus Sherwoodlollariibacterium</taxon>
    </lineage>
</organism>
<keyword evidence="1" id="KW-0812">Transmembrane</keyword>
<dbReference type="EMBL" id="PCRK01000035">
    <property type="protein sequence ID" value="PIP19629.1"/>
    <property type="molecule type" value="Genomic_DNA"/>
</dbReference>
<evidence type="ECO:0000313" key="3">
    <source>
        <dbReference type="EMBL" id="PIP19629.1"/>
    </source>
</evidence>
<protein>
    <recommendedName>
        <fullName evidence="2">PEGA domain-containing protein</fullName>
    </recommendedName>
</protein>
<feature type="transmembrane region" description="Helical" evidence="1">
    <location>
        <begin position="12"/>
        <end position="33"/>
    </location>
</feature>
<dbReference type="AlphaFoldDB" id="A0A2G9YK73"/>
<comment type="caution">
    <text evidence="3">The sequence shown here is derived from an EMBL/GenBank/DDBJ whole genome shotgun (WGS) entry which is preliminary data.</text>
</comment>
<dbReference type="SUPFAM" id="SSF75011">
    <property type="entry name" value="3-carboxy-cis,cis-mucoante lactonizing enzyme"/>
    <property type="match status" value="1"/>
</dbReference>
<keyword evidence="1" id="KW-0472">Membrane</keyword>
<evidence type="ECO:0000313" key="4">
    <source>
        <dbReference type="Proteomes" id="UP000231292"/>
    </source>
</evidence>
<keyword evidence="1" id="KW-1133">Transmembrane helix</keyword>
<proteinExistence type="predicted"/>
<dbReference type="InterPro" id="IPR013229">
    <property type="entry name" value="PEGA"/>
</dbReference>
<feature type="domain" description="PEGA" evidence="2">
    <location>
        <begin position="46"/>
        <end position="110"/>
    </location>
</feature>
<name>A0A2G9YK73_9BACT</name>
<evidence type="ECO:0000256" key="1">
    <source>
        <dbReference type="SAM" id="Phobius"/>
    </source>
</evidence>
<reference evidence="3 4" key="1">
    <citation type="submission" date="2017-09" db="EMBL/GenBank/DDBJ databases">
        <title>Depth-based differentiation of microbial function through sediment-hosted aquifers and enrichment of novel symbionts in the deep terrestrial subsurface.</title>
        <authorList>
            <person name="Probst A.J."/>
            <person name="Ladd B."/>
            <person name="Jarett J.K."/>
            <person name="Geller-Mcgrath D.E."/>
            <person name="Sieber C.M."/>
            <person name="Emerson J.B."/>
            <person name="Anantharaman K."/>
            <person name="Thomas B.C."/>
            <person name="Malmstrom R."/>
            <person name="Stieglmeier M."/>
            <person name="Klingl A."/>
            <person name="Woyke T."/>
            <person name="Ryan C.M."/>
            <person name="Banfield J.F."/>
        </authorList>
    </citation>
    <scope>NUCLEOTIDE SEQUENCE [LARGE SCALE GENOMIC DNA]</scope>
    <source>
        <strain evidence="3">CG23_combo_of_CG06-09_8_20_14_all_41_10</strain>
    </source>
</reference>
<gene>
    <name evidence="3" type="ORF">COX41_01835</name>
</gene>
<dbReference type="Pfam" id="PF08308">
    <property type="entry name" value="PEGA"/>
    <property type="match status" value="1"/>
</dbReference>
<sequence length="317" mass="36449">MLSEQRIRGVLFYLSVVIFFTGIPFILSFALGYKFNSHTFKFTKTGLISIKTQPPGARIYLGSKLLPEKTPATINELLPGVYDIRLELERYYSYGTQVQVEPRKVTRLEKVILFPTRPNIKQLNQGKIASFCVDKEKGSIYYLNQDENAIYESNLDGEEFKEISNLPMGFNYPPKELKVSFDREKILIFNNHQICVVYLNQKNNLPYYQPPLILNYPAQEIEHVFWHSDSCHLVLITDKNIAVLEATPKSNPTGIDLPAPLKEGSHQINLVNLNSKALGVFYEVNKDVLYFSDYERGADGIIYENIYKLELNSKPLY</sequence>
<accession>A0A2G9YK73</accession>